<dbReference type="Proteomes" id="UP001501468">
    <property type="component" value="Unassembled WGS sequence"/>
</dbReference>
<gene>
    <name evidence="2" type="ORF">GCM10022399_31190</name>
</gene>
<reference evidence="3" key="1">
    <citation type="journal article" date="2019" name="Int. J. Syst. Evol. Microbiol.">
        <title>The Global Catalogue of Microorganisms (GCM) 10K type strain sequencing project: providing services to taxonomists for standard genome sequencing and annotation.</title>
        <authorList>
            <consortium name="The Broad Institute Genomics Platform"/>
            <consortium name="The Broad Institute Genome Sequencing Center for Infectious Disease"/>
            <person name="Wu L."/>
            <person name="Ma J."/>
        </authorList>
    </citation>
    <scope>NUCLEOTIDE SEQUENCE [LARGE SCALE GENOMIC DNA]</scope>
    <source>
        <strain evidence="3">JCM 17125</strain>
    </source>
</reference>
<proteinExistence type="predicted"/>
<feature type="region of interest" description="Disordered" evidence="1">
    <location>
        <begin position="59"/>
        <end position="95"/>
    </location>
</feature>
<evidence type="ECO:0000256" key="1">
    <source>
        <dbReference type="SAM" id="MobiDB-lite"/>
    </source>
</evidence>
<evidence type="ECO:0000313" key="3">
    <source>
        <dbReference type="Proteomes" id="UP001501468"/>
    </source>
</evidence>
<sequence length="95" mass="9720">MSIRHAVVPGCLFSARTQPGPPDVDPVVADGSGTDCVDVDGVAGDVLVDATGDGCVEPPVHAPSASAPAPVRRARLDSRHASLVSPMTREPRRGL</sequence>
<dbReference type="EMBL" id="BAABDC010000005">
    <property type="protein sequence ID" value="GAA3712183.1"/>
    <property type="molecule type" value="Genomic_DNA"/>
</dbReference>
<keyword evidence="3" id="KW-1185">Reference proteome</keyword>
<accession>A0ABP7DZ77</accession>
<name>A0ABP7DZ77_9MICO</name>
<protein>
    <submittedName>
        <fullName evidence="2">Uncharacterized protein</fullName>
    </submittedName>
</protein>
<feature type="compositionally biased region" description="Low complexity" evidence="1">
    <location>
        <begin position="59"/>
        <end position="71"/>
    </location>
</feature>
<organism evidence="2 3">
    <name type="scientific">Terrabacter ginsenosidimutans</name>
    <dbReference type="NCBI Taxonomy" id="490575"/>
    <lineage>
        <taxon>Bacteria</taxon>
        <taxon>Bacillati</taxon>
        <taxon>Actinomycetota</taxon>
        <taxon>Actinomycetes</taxon>
        <taxon>Micrococcales</taxon>
        <taxon>Intrasporangiaceae</taxon>
        <taxon>Terrabacter</taxon>
    </lineage>
</organism>
<evidence type="ECO:0000313" key="2">
    <source>
        <dbReference type="EMBL" id="GAA3712183.1"/>
    </source>
</evidence>
<comment type="caution">
    <text evidence="2">The sequence shown here is derived from an EMBL/GenBank/DDBJ whole genome shotgun (WGS) entry which is preliminary data.</text>
</comment>